<evidence type="ECO:0000313" key="1">
    <source>
        <dbReference type="EMBL" id="EZQ10230.1"/>
    </source>
</evidence>
<evidence type="ECO:0000313" key="2">
    <source>
        <dbReference type="Proteomes" id="UP000024332"/>
    </source>
</evidence>
<protein>
    <submittedName>
        <fullName evidence="1">Uncharacterized protein</fullName>
    </submittedName>
</protein>
<keyword evidence="2" id="KW-1185">Reference proteome</keyword>
<comment type="caution">
    <text evidence="1">The sequence shown here is derived from an EMBL/GenBank/DDBJ whole genome shotgun (WGS) entry which is preliminary data.</text>
</comment>
<accession>A0A031LR60</accession>
<proteinExistence type="predicted"/>
<organism evidence="1 2">
    <name type="scientific">Candidatus Acidianus copahuensis</name>
    <dbReference type="NCBI Taxonomy" id="1160895"/>
    <lineage>
        <taxon>Archaea</taxon>
        <taxon>Thermoproteota</taxon>
        <taxon>Thermoprotei</taxon>
        <taxon>Sulfolobales</taxon>
        <taxon>Sulfolobaceae</taxon>
        <taxon>Acidianus</taxon>
    </lineage>
</organism>
<dbReference type="AlphaFoldDB" id="A0A031LR60"/>
<sequence>MGKLSEPVALISVGTSNDQAISSILRIYEKFSIKSFIIAGTSSSALPDSNELGKFADIDIKEVINDLSPSDIAGNVKKLEERLKNSVKLVDLTGGTKALASSFTIFSTKKGIPITYLEGPGVFAFHYPYVPRPLQSFKTYGNIGDKYSQIKCIENLDLEMFDVNYFSYYFNLITTEEDYNLGVYVGDVVERVDLSSDEKALSFTEELLNKLKKVTPQYSPTGFNLESISSLSGLNMYNVKLDKNFIILDTNTFYNVPSEILNLNNSVFLVLDCVQSELSYKCLEESKDEGCFAWHNLKRLKGLVSVSSTQIPGGLPKNYVKEKMNGMSGKNTCDVEIAKYVENIPTIISDYTALITFDKKLSSFIQNKKNVVVPSKGNYKVRGNGYLSLFRALMMLGRYYKIVLRGQRGSITLKTEKDFKVSISYCLK</sequence>
<name>A0A031LR60_9CREN</name>
<gene>
    <name evidence="1" type="ORF">CM19_04330</name>
</gene>
<reference evidence="1 2" key="1">
    <citation type="submission" date="2014-03" db="EMBL/GenBank/DDBJ databases">
        <title>Draft genome sequence of the novel thermoacidophilic archaea Acidianus copahuensis ALE1 strain, isolated from Copahue volcanic area in Neuquen Argentina.</title>
        <authorList>
            <person name="Urbieta M.S."/>
            <person name="Rascovan N."/>
            <person name="Castro C."/>
            <person name="Revale S."/>
            <person name="Giaveno M.A."/>
            <person name="Vazquez M.P."/>
            <person name="Donati E.R."/>
        </authorList>
    </citation>
    <scope>NUCLEOTIDE SEQUENCE [LARGE SCALE GENOMIC DNA]</scope>
    <source>
        <strain evidence="1 2">ALE1</strain>
    </source>
</reference>
<dbReference type="Proteomes" id="UP000024332">
    <property type="component" value="Unassembled WGS sequence"/>
</dbReference>
<dbReference type="EMBL" id="JFZT01000031">
    <property type="protein sequence ID" value="EZQ10230.1"/>
    <property type="molecule type" value="Genomic_DNA"/>
</dbReference>